<dbReference type="STRING" id="1224163.B841_09595"/>
<feature type="transmembrane region" description="Helical" evidence="6">
    <location>
        <begin position="57"/>
        <end position="78"/>
    </location>
</feature>
<keyword evidence="5 6" id="KW-0472">Membrane</keyword>
<dbReference type="OrthoDB" id="9774199at2"/>
<dbReference type="FunFam" id="1.20.1260.100:FF:000001">
    <property type="entry name" value="translocator protein 2"/>
    <property type="match status" value="1"/>
</dbReference>
<gene>
    <name evidence="7" type="ORF">B841_09595</name>
</gene>
<evidence type="ECO:0000256" key="2">
    <source>
        <dbReference type="ARBA" id="ARBA00007524"/>
    </source>
</evidence>
<dbReference type="PATRIC" id="fig|1224163.3.peg.1933"/>
<keyword evidence="4 6" id="KW-1133">Transmembrane helix</keyword>
<dbReference type="eggNOG" id="COG3476">
    <property type="taxonomic scope" value="Bacteria"/>
</dbReference>
<sequence>MSFTSELKKYANGVTAATTGAVVAAAAVGTALTDPENRWYKSLRKPSWQPPAAVFPVAWTALYADIAAVNSMVLTDLVDTGQREQAKGHATALGVNLALNAGWCGLFFRSKRPWLAAAGAGALALSSADLTRRAYESSPARGAALAPYAGWTAFATALSTAIAAKN</sequence>
<dbReference type="PIRSF" id="PIRSF005859">
    <property type="entry name" value="PBR"/>
    <property type="match status" value="1"/>
</dbReference>
<dbReference type="GO" id="GO:0016020">
    <property type="term" value="C:membrane"/>
    <property type="evidence" value="ECO:0007669"/>
    <property type="project" value="UniProtKB-SubCell"/>
</dbReference>
<protein>
    <recommendedName>
        <fullName evidence="9">Tryptophan-rich sensory protein</fullName>
    </recommendedName>
</protein>
<dbReference type="Gene3D" id="1.20.1260.100">
    <property type="entry name" value="TspO/MBR protein"/>
    <property type="match status" value="1"/>
</dbReference>
<evidence type="ECO:0000256" key="6">
    <source>
        <dbReference type="SAM" id="Phobius"/>
    </source>
</evidence>
<dbReference type="Proteomes" id="UP000015388">
    <property type="component" value="Chromosome"/>
</dbReference>
<accession>S5TKH8</accession>
<evidence type="ECO:0000313" key="7">
    <source>
        <dbReference type="EMBL" id="AGS35391.1"/>
    </source>
</evidence>
<keyword evidence="3 6" id="KW-0812">Transmembrane</keyword>
<dbReference type="PANTHER" id="PTHR10057">
    <property type="entry name" value="PERIPHERAL-TYPE BENZODIAZEPINE RECEPTOR"/>
    <property type="match status" value="1"/>
</dbReference>
<evidence type="ECO:0000313" key="8">
    <source>
        <dbReference type="Proteomes" id="UP000015388"/>
    </source>
</evidence>
<dbReference type="RefSeq" id="WP_020935324.1">
    <property type="nucleotide sequence ID" value="NC_021915.1"/>
</dbReference>
<dbReference type="KEGG" id="cmd:B841_09595"/>
<evidence type="ECO:0000256" key="5">
    <source>
        <dbReference type="ARBA" id="ARBA00023136"/>
    </source>
</evidence>
<dbReference type="Pfam" id="PF03073">
    <property type="entry name" value="TspO_MBR"/>
    <property type="match status" value="1"/>
</dbReference>
<keyword evidence="8" id="KW-1185">Reference proteome</keyword>
<name>S5TKH8_9CORY</name>
<evidence type="ECO:0000256" key="3">
    <source>
        <dbReference type="ARBA" id="ARBA00022692"/>
    </source>
</evidence>
<reference evidence="7 8" key="1">
    <citation type="submission" date="2012-11" db="EMBL/GenBank/DDBJ databases">
        <title>The complete genome sequence of Corynebacterium maris Coryn-1 (=DSM 45190).</title>
        <authorList>
            <person name="Schaffert L."/>
            <person name="Albersmeier A."/>
            <person name="Kalinowski J."/>
            <person name="Ruckert C."/>
        </authorList>
    </citation>
    <scope>NUCLEOTIDE SEQUENCE [LARGE SCALE GENOMIC DNA]</scope>
    <source>
        <strain evidence="8">Coryn-1</strain>
    </source>
</reference>
<dbReference type="CDD" id="cd15904">
    <property type="entry name" value="TSPO_MBR"/>
    <property type="match status" value="1"/>
</dbReference>
<dbReference type="GO" id="GO:0033013">
    <property type="term" value="P:tetrapyrrole metabolic process"/>
    <property type="evidence" value="ECO:0007669"/>
    <property type="project" value="UniProtKB-ARBA"/>
</dbReference>
<feature type="transmembrane region" description="Helical" evidence="6">
    <location>
        <begin position="143"/>
        <end position="164"/>
    </location>
</feature>
<comment type="similarity">
    <text evidence="2">Belongs to the TspO/BZRP family.</text>
</comment>
<dbReference type="HOGENOM" id="CLU_091805_2_0_11"/>
<organism evidence="7 8">
    <name type="scientific">Corynebacterium maris DSM 45190</name>
    <dbReference type="NCBI Taxonomy" id="1224163"/>
    <lineage>
        <taxon>Bacteria</taxon>
        <taxon>Bacillati</taxon>
        <taxon>Actinomycetota</taxon>
        <taxon>Actinomycetes</taxon>
        <taxon>Mycobacteriales</taxon>
        <taxon>Corynebacteriaceae</taxon>
        <taxon>Corynebacterium</taxon>
    </lineage>
</organism>
<dbReference type="AlphaFoldDB" id="S5TKH8"/>
<dbReference type="InterPro" id="IPR004307">
    <property type="entry name" value="TspO_MBR"/>
</dbReference>
<dbReference type="EMBL" id="CP003924">
    <property type="protein sequence ID" value="AGS35391.1"/>
    <property type="molecule type" value="Genomic_DNA"/>
</dbReference>
<dbReference type="InterPro" id="IPR038330">
    <property type="entry name" value="TspO/MBR-related_sf"/>
</dbReference>
<evidence type="ECO:0008006" key="9">
    <source>
        <dbReference type="Google" id="ProtNLM"/>
    </source>
</evidence>
<dbReference type="PANTHER" id="PTHR10057:SF0">
    <property type="entry name" value="TRANSLOCATOR PROTEIN"/>
    <property type="match status" value="1"/>
</dbReference>
<comment type="subcellular location">
    <subcellularLocation>
        <location evidence="1">Membrane</location>
        <topology evidence="1">Multi-pass membrane protein</topology>
    </subcellularLocation>
</comment>
<evidence type="ECO:0000256" key="4">
    <source>
        <dbReference type="ARBA" id="ARBA00022989"/>
    </source>
</evidence>
<evidence type="ECO:0000256" key="1">
    <source>
        <dbReference type="ARBA" id="ARBA00004141"/>
    </source>
</evidence>
<proteinExistence type="inferred from homology"/>